<name>A0ACB5TPD4_CANBO</name>
<sequence length="235" mass="26193">MSASNSIQDEVQSFTGQLEHEAHEMEELSKVISRSHSIEGDANQDNALSRLSTLSRTLSRLTSKQMSKFEINKEDFDLQKILKFLQRQDDEQGLGKSTNVIFENLDVIANNTSASIAPTTLEILFGPVLAARKALSNKPDANKPKSKPEKTRKLIRNVTGYVKPGEMLLVLGRPGAGCSTMLKAVSGETRAFIKTEGSVSFNGIDQDTMMKRFKNQVIYNPELDVHFPHLTNRLR</sequence>
<gene>
    <name evidence="1" type="ORF">Cboi01_000268200</name>
</gene>
<protein>
    <submittedName>
        <fullName evidence="1">Unnamed protein product</fullName>
    </submittedName>
</protein>
<accession>A0ACB5TPD4</accession>
<comment type="caution">
    <text evidence="1">The sequence shown here is derived from an EMBL/GenBank/DDBJ whole genome shotgun (WGS) entry which is preliminary data.</text>
</comment>
<proteinExistence type="predicted"/>
<evidence type="ECO:0000313" key="2">
    <source>
        <dbReference type="Proteomes" id="UP001165101"/>
    </source>
</evidence>
<evidence type="ECO:0000313" key="1">
    <source>
        <dbReference type="EMBL" id="GME92307.1"/>
    </source>
</evidence>
<reference evidence="1" key="1">
    <citation type="submission" date="2023-04" db="EMBL/GenBank/DDBJ databases">
        <title>Candida boidinii NBRC 1967.</title>
        <authorList>
            <person name="Ichikawa N."/>
            <person name="Sato H."/>
            <person name="Tonouchi N."/>
        </authorList>
    </citation>
    <scope>NUCLEOTIDE SEQUENCE</scope>
    <source>
        <strain evidence="1">NBRC 1967</strain>
    </source>
</reference>
<dbReference type="EMBL" id="BSXV01001267">
    <property type="protein sequence ID" value="GME92307.1"/>
    <property type="molecule type" value="Genomic_DNA"/>
</dbReference>
<keyword evidence="2" id="KW-1185">Reference proteome</keyword>
<dbReference type="Proteomes" id="UP001165101">
    <property type="component" value="Unassembled WGS sequence"/>
</dbReference>
<organism evidence="1 2">
    <name type="scientific">Candida boidinii</name>
    <name type="common">Yeast</name>
    <dbReference type="NCBI Taxonomy" id="5477"/>
    <lineage>
        <taxon>Eukaryota</taxon>
        <taxon>Fungi</taxon>
        <taxon>Dikarya</taxon>
        <taxon>Ascomycota</taxon>
        <taxon>Saccharomycotina</taxon>
        <taxon>Pichiomycetes</taxon>
        <taxon>Pichiales</taxon>
        <taxon>Pichiaceae</taxon>
        <taxon>Ogataea</taxon>
        <taxon>Ogataea/Candida clade</taxon>
    </lineage>
</organism>